<feature type="domain" description="EamA" evidence="6">
    <location>
        <begin position="164"/>
        <end position="296"/>
    </location>
</feature>
<keyword evidence="8" id="KW-1185">Reference proteome</keyword>
<evidence type="ECO:0000313" key="8">
    <source>
        <dbReference type="Proteomes" id="UP001209755"/>
    </source>
</evidence>
<accession>A0ABT3H744</accession>
<name>A0ABT3H744_9HYPH</name>
<feature type="domain" description="EamA" evidence="6">
    <location>
        <begin position="22"/>
        <end position="148"/>
    </location>
</feature>
<keyword evidence="3 5" id="KW-1133">Transmembrane helix</keyword>
<dbReference type="EMBL" id="JAOQNS010000001">
    <property type="protein sequence ID" value="MCW2306200.1"/>
    <property type="molecule type" value="Genomic_DNA"/>
</dbReference>
<evidence type="ECO:0000256" key="2">
    <source>
        <dbReference type="ARBA" id="ARBA00022692"/>
    </source>
</evidence>
<evidence type="ECO:0000256" key="4">
    <source>
        <dbReference type="ARBA" id="ARBA00023136"/>
    </source>
</evidence>
<reference evidence="8" key="1">
    <citation type="submission" date="2023-07" db="EMBL/GenBank/DDBJ databases">
        <title>Genome sequencing of Purple Non-Sulfur Bacteria from various extreme environments.</title>
        <authorList>
            <person name="Mayer M."/>
        </authorList>
    </citation>
    <scope>NUCLEOTIDE SEQUENCE [LARGE SCALE GENOMIC DNA]</scope>
    <source>
        <strain evidence="8">DSM 17935</strain>
    </source>
</reference>
<feature type="transmembrane region" description="Helical" evidence="5">
    <location>
        <begin position="255"/>
        <end position="275"/>
    </location>
</feature>
<feature type="transmembrane region" description="Helical" evidence="5">
    <location>
        <begin position="195"/>
        <end position="214"/>
    </location>
</feature>
<feature type="transmembrane region" description="Helical" evidence="5">
    <location>
        <begin position="43"/>
        <end position="63"/>
    </location>
</feature>
<dbReference type="PANTHER" id="PTHR32322:SF9">
    <property type="entry name" value="AMINO-ACID METABOLITE EFFLUX PUMP-RELATED"/>
    <property type="match status" value="1"/>
</dbReference>
<feature type="transmembrane region" description="Helical" evidence="5">
    <location>
        <begin position="16"/>
        <end position="37"/>
    </location>
</feature>
<dbReference type="InterPro" id="IPR037185">
    <property type="entry name" value="EmrE-like"/>
</dbReference>
<organism evidence="7 8">
    <name type="scientific">Rhodobium gokarnense</name>
    <dbReference type="NCBI Taxonomy" id="364296"/>
    <lineage>
        <taxon>Bacteria</taxon>
        <taxon>Pseudomonadati</taxon>
        <taxon>Pseudomonadota</taxon>
        <taxon>Alphaproteobacteria</taxon>
        <taxon>Hyphomicrobiales</taxon>
        <taxon>Rhodobiaceae</taxon>
        <taxon>Rhodobium</taxon>
    </lineage>
</organism>
<feature type="transmembrane region" description="Helical" evidence="5">
    <location>
        <begin position="135"/>
        <end position="156"/>
    </location>
</feature>
<evidence type="ECO:0000259" key="6">
    <source>
        <dbReference type="Pfam" id="PF00892"/>
    </source>
</evidence>
<dbReference type="PANTHER" id="PTHR32322">
    <property type="entry name" value="INNER MEMBRANE TRANSPORTER"/>
    <property type="match status" value="1"/>
</dbReference>
<feature type="transmembrane region" description="Helical" evidence="5">
    <location>
        <begin position="226"/>
        <end position="248"/>
    </location>
</feature>
<feature type="transmembrane region" description="Helical" evidence="5">
    <location>
        <begin position="99"/>
        <end position="123"/>
    </location>
</feature>
<dbReference type="Gene3D" id="1.10.3730.20">
    <property type="match status" value="1"/>
</dbReference>
<comment type="caution">
    <text evidence="7">The sequence shown here is derived from an EMBL/GenBank/DDBJ whole genome shotgun (WGS) entry which is preliminary data.</text>
</comment>
<feature type="transmembrane region" description="Helical" evidence="5">
    <location>
        <begin position="162"/>
        <end position="183"/>
    </location>
</feature>
<evidence type="ECO:0000256" key="1">
    <source>
        <dbReference type="ARBA" id="ARBA00004141"/>
    </source>
</evidence>
<evidence type="ECO:0000256" key="5">
    <source>
        <dbReference type="SAM" id="Phobius"/>
    </source>
</evidence>
<dbReference type="InterPro" id="IPR000620">
    <property type="entry name" value="EamA_dom"/>
</dbReference>
<proteinExistence type="predicted"/>
<comment type="subcellular location">
    <subcellularLocation>
        <location evidence="1">Membrane</location>
        <topology evidence="1">Multi-pass membrane protein</topology>
    </subcellularLocation>
</comment>
<keyword evidence="4 5" id="KW-0472">Membrane</keyword>
<keyword evidence="2 5" id="KW-0812">Transmembrane</keyword>
<gene>
    <name evidence="7" type="ORF">M2319_000516</name>
</gene>
<evidence type="ECO:0000313" key="7">
    <source>
        <dbReference type="EMBL" id="MCW2306200.1"/>
    </source>
</evidence>
<dbReference type="RefSeq" id="WP_264599861.1">
    <property type="nucleotide sequence ID" value="NZ_JAOQNS010000001.1"/>
</dbReference>
<dbReference type="Pfam" id="PF00892">
    <property type="entry name" value="EamA"/>
    <property type="match status" value="2"/>
</dbReference>
<feature type="transmembrane region" description="Helical" evidence="5">
    <location>
        <begin position="75"/>
        <end position="93"/>
    </location>
</feature>
<protein>
    <submittedName>
        <fullName evidence="7">Drug/metabolite transporter (DMT)-like permease</fullName>
    </submittedName>
</protein>
<dbReference type="InterPro" id="IPR050638">
    <property type="entry name" value="AA-Vitamin_Transporters"/>
</dbReference>
<evidence type="ECO:0000256" key="3">
    <source>
        <dbReference type="ARBA" id="ARBA00022989"/>
    </source>
</evidence>
<dbReference type="Proteomes" id="UP001209755">
    <property type="component" value="Unassembled WGS sequence"/>
</dbReference>
<sequence length="308" mass="31773">MGPEPHAATRHPMRDWADLSVLVVVWGSSFALTKVAVGEVAPVWVVAWRVLLATAVLIPVLLISGGGLSRRPRDWAGFAWLAFVGTVAPFWLISWGTQYISSSLAGVLMAAVPLVVIVMAAALLKDEPLTVRKGIGFVAGFAGVVVLIGPGALLSFDAGNMQLLGALAVVSASLGYASQAVTVRLMRPMAGLERATGMIVASSAMALPLALVTAPDGYAAERAETLASLALLGIFPTAIAGIVLFPLIASAGAGFTALTNYLVPAFALAVGVTFLGEHFTTMDFAGFAMVLAGITVARPRHRPGGARS</sequence>
<dbReference type="SUPFAM" id="SSF103481">
    <property type="entry name" value="Multidrug resistance efflux transporter EmrE"/>
    <property type="match status" value="2"/>
</dbReference>